<dbReference type="Proteomes" id="UP000261540">
    <property type="component" value="Unplaced"/>
</dbReference>
<reference evidence="3" key="2">
    <citation type="submission" date="2025-09" db="UniProtKB">
        <authorList>
            <consortium name="Ensembl"/>
        </authorList>
    </citation>
    <scope>IDENTIFICATION</scope>
</reference>
<accession>A0A3B3R1R9</accession>
<evidence type="ECO:0000259" key="2">
    <source>
        <dbReference type="Pfam" id="PF14478"/>
    </source>
</evidence>
<proteinExistence type="predicted"/>
<keyword evidence="4" id="KW-1185">Reference proteome</keyword>
<feature type="domain" description="Transcobalamin-like C-terminal" evidence="2">
    <location>
        <begin position="81"/>
        <end position="139"/>
    </location>
</feature>
<dbReference type="GeneTree" id="ENSGT00390000014712"/>
<dbReference type="KEGG" id="pki:111844530"/>
<organism evidence="3 4">
    <name type="scientific">Paramormyrops kingsleyae</name>
    <dbReference type="NCBI Taxonomy" id="1676925"/>
    <lineage>
        <taxon>Eukaryota</taxon>
        <taxon>Metazoa</taxon>
        <taxon>Chordata</taxon>
        <taxon>Craniata</taxon>
        <taxon>Vertebrata</taxon>
        <taxon>Euteleostomi</taxon>
        <taxon>Actinopterygii</taxon>
        <taxon>Neopterygii</taxon>
        <taxon>Teleostei</taxon>
        <taxon>Osteoglossocephala</taxon>
        <taxon>Osteoglossomorpha</taxon>
        <taxon>Osteoglossiformes</taxon>
        <taxon>Mormyridae</taxon>
        <taxon>Paramormyrops</taxon>
    </lineage>
</organism>
<dbReference type="PANTHER" id="PTHR10559">
    <property type="entry name" value="TRANSCOBALAMIN-1/GASTRIC INTRINSIC FACTOR"/>
    <property type="match status" value="1"/>
</dbReference>
<feature type="chain" id="PRO_5017405153" evidence="1">
    <location>
        <begin position="28"/>
        <end position="141"/>
    </location>
</feature>
<dbReference type="PANTHER" id="PTHR10559:SF18">
    <property type="entry name" value="TRANSCOBALAMIN II"/>
    <property type="match status" value="1"/>
</dbReference>
<evidence type="ECO:0000313" key="3">
    <source>
        <dbReference type="Ensembl" id="ENSPKIP00000012129.1"/>
    </source>
</evidence>
<sequence>MALAVRTLVSIASLFLVLCVLTSDTRAGTTEPSTITMTVYNSITNAPNKTFTTTTAYRGILLGAMRRLSMNNKGFRFTVTENNDYGPFLTTINGVSGNDTKHTYWELLVDKGNGNVTVPDVGVGCYIPNPNDHIIFKFTHW</sequence>
<name>A0A3B3R1R9_9TELE</name>
<protein>
    <submittedName>
        <fullName evidence="3">Transcobalamin-1-like</fullName>
    </submittedName>
</protein>
<reference evidence="3" key="1">
    <citation type="submission" date="2025-08" db="UniProtKB">
        <authorList>
            <consortium name="Ensembl"/>
        </authorList>
    </citation>
    <scope>IDENTIFICATION</scope>
</reference>
<dbReference type="GO" id="GO:0031419">
    <property type="term" value="F:cobalamin binding"/>
    <property type="evidence" value="ECO:0007669"/>
    <property type="project" value="TreeGrafter"/>
</dbReference>
<dbReference type="Pfam" id="PF14478">
    <property type="entry name" value="DUF4430"/>
    <property type="match status" value="1"/>
</dbReference>
<dbReference type="GO" id="GO:0015889">
    <property type="term" value="P:cobalamin transport"/>
    <property type="evidence" value="ECO:0007669"/>
    <property type="project" value="TreeGrafter"/>
</dbReference>
<dbReference type="InterPro" id="IPR051588">
    <property type="entry name" value="Cobalamin_Transport"/>
</dbReference>
<dbReference type="OrthoDB" id="6343110at2759"/>
<feature type="signal peptide" evidence="1">
    <location>
        <begin position="1"/>
        <end position="27"/>
    </location>
</feature>
<evidence type="ECO:0000313" key="4">
    <source>
        <dbReference type="Proteomes" id="UP000261540"/>
    </source>
</evidence>
<evidence type="ECO:0000256" key="1">
    <source>
        <dbReference type="SAM" id="SignalP"/>
    </source>
</evidence>
<dbReference type="GO" id="GO:0005615">
    <property type="term" value="C:extracellular space"/>
    <property type="evidence" value="ECO:0007669"/>
    <property type="project" value="TreeGrafter"/>
</dbReference>
<dbReference type="Ensembl" id="ENSPKIT00000036512.1">
    <property type="protein sequence ID" value="ENSPKIP00000012129.1"/>
    <property type="gene ID" value="ENSPKIG00000000033.1"/>
</dbReference>
<dbReference type="InterPro" id="IPR027954">
    <property type="entry name" value="Transcobalamin-like_C"/>
</dbReference>
<keyword evidence="1" id="KW-0732">Signal</keyword>
<dbReference type="Gene3D" id="2.170.130.30">
    <property type="match status" value="1"/>
</dbReference>
<dbReference type="AlphaFoldDB" id="A0A3B3R1R9"/>